<evidence type="ECO:0000259" key="1">
    <source>
        <dbReference type="Pfam" id="PF00501"/>
    </source>
</evidence>
<dbReference type="eggNOG" id="COG0318">
    <property type="taxonomic scope" value="Bacteria"/>
</dbReference>
<accession>Q2N6F7</accession>
<dbReference type="AlphaFoldDB" id="Q2N6F7"/>
<evidence type="ECO:0000259" key="2">
    <source>
        <dbReference type="Pfam" id="PF13193"/>
    </source>
</evidence>
<dbReference type="STRING" id="314225.ELI_13210"/>
<dbReference type="CDD" id="cd05936">
    <property type="entry name" value="FC-FACS_FadD_like"/>
    <property type="match status" value="1"/>
</dbReference>
<dbReference type="Proteomes" id="UP000008808">
    <property type="component" value="Chromosome"/>
</dbReference>
<dbReference type="OrthoDB" id="7415522at2"/>
<dbReference type="Gene3D" id="3.30.300.30">
    <property type="match status" value="1"/>
</dbReference>
<dbReference type="EMBL" id="CP000157">
    <property type="protein sequence ID" value="ABC64734.1"/>
    <property type="molecule type" value="Genomic_DNA"/>
</dbReference>
<protein>
    <submittedName>
        <fullName evidence="3">Long chain acyl-CoA synthetase</fullName>
    </submittedName>
</protein>
<dbReference type="KEGG" id="eli:ELI_13210"/>
<gene>
    <name evidence="3" type="ordered locus">ELI_13210</name>
</gene>
<dbReference type="HOGENOM" id="CLU_000022_59_7_5"/>
<dbReference type="InterPro" id="IPR042099">
    <property type="entry name" value="ANL_N_sf"/>
</dbReference>
<organism evidence="3 4">
    <name type="scientific">Erythrobacter litoralis (strain HTCC2594)</name>
    <dbReference type="NCBI Taxonomy" id="314225"/>
    <lineage>
        <taxon>Bacteria</taxon>
        <taxon>Pseudomonadati</taxon>
        <taxon>Pseudomonadota</taxon>
        <taxon>Alphaproteobacteria</taxon>
        <taxon>Sphingomonadales</taxon>
        <taxon>Erythrobacteraceae</taxon>
        <taxon>Erythrobacter/Porphyrobacter group</taxon>
        <taxon>Erythrobacter</taxon>
    </lineage>
</organism>
<feature type="domain" description="AMP-dependent synthetase/ligase" evidence="1">
    <location>
        <begin position="27"/>
        <end position="426"/>
    </location>
</feature>
<dbReference type="GO" id="GO:0016878">
    <property type="term" value="F:acid-thiol ligase activity"/>
    <property type="evidence" value="ECO:0007669"/>
    <property type="project" value="UniProtKB-ARBA"/>
</dbReference>
<dbReference type="Pfam" id="PF13193">
    <property type="entry name" value="AMP-binding_C"/>
    <property type="match status" value="1"/>
</dbReference>
<dbReference type="InterPro" id="IPR045851">
    <property type="entry name" value="AMP-bd_C_sf"/>
</dbReference>
<dbReference type="InterPro" id="IPR000873">
    <property type="entry name" value="AMP-dep_synth/lig_dom"/>
</dbReference>
<dbReference type="PANTHER" id="PTHR43767">
    <property type="entry name" value="LONG-CHAIN-FATTY-ACID--COA LIGASE"/>
    <property type="match status" value="1"/>
</dbReference>
<dbReference type="InterPro" id="IPR025110">
    <property type="entry name" value="AMP-bd_C"/>
</dbReference>
<dbReference type="InterPro" id="IPR020845">
    <property type="entry name" value="AMP-binding_CS"/>
</dbReference>
<dbReference type="SUPFAM" id="SSF56801">
    <property type="entry name" value="Acetyl-CoA synthetase-like"/>
    <property type="match status" value="1"/>
</dbReference>
<evidence type="ECO:0000313" key="3">
    <source>
        <dbReference type="EMBL" id="ABC64734.1"/>
    </source>
</evidence>
<proteinExistence type="predicted"/>
<dbReference type="Gene3D" id="3.40.50.12780">
    <property type="entry name" value="N-terminal domain of ligase-like"/>
    <property type="match status" value="1"/>
</dbReference>
<evidence type="ECO:0000313" key="4">
    <source>
        <dbReference type="Proteomes" id="UP000008808"/>
    </source>
</evidence>
<keyword evidence="4" id="KW-1185">Reference proteome</keyword>
<name>Q2N6F7_ERYLH</name>
<dbReference type="InterPro" id="IPR050237">
    <property type="entry name" value="ATP-dep_AMP-bd_enzyme"/>
</dbReference>
<sequence length="567" mass="61849">MDVSKVAYHHPAPWDTQFPQMTLPELLERATARKPEAPFLHFLGRTYSYREIYTEARRFAAGLVEMGIAKGDRVGLFLPNVPIYASAYYGAMMAGAIVVNFSPLYTVEELAWQVGDSGTRLLVTVDVPELYATAEKVLEGSDLETLVVGSLAEMLPRLKGIALRLFKRSQIASVPYGELGDPVRRWSSVQADWNWALFLDGREPDLPDLDAEQDLALLQYTGGTTGRPKGAMLGHSQLAVNAQQVAAINPYADPSAEVFMGALPFFHVFANTALLNHAVASGASIAMVPRFDTKQVLHTIQKHRATGFPGVPTMFQAMLDHPDLAKTDLSSLKVCISGGAPMPAPVHARFEEATGVRLVEGYGLTESAGVVSVNPYEGTRKRGTIGQVVAGTEVLLLDKEDPTVLAPEGEPGELAIHGPQVMRGYWNRPETEADVFVEHHGKRWLRTGDVAEIDEDGFLSIVDRIKDMIAVGGFKVFPSVVEDVILEHQAVREALVIGVPDDYTGEKPRAYVTLAGDADIGGDALRSWLNARVGKHERVDSVVIREELPKTLIGKLDRKALRAEVLG</sequence>
<dbReference type="RefSeq" id="WP_011415556.1">
    <property type="nucleotide sequence ID" value="NC_007722.1"/>
</dbReference>
<dbReference type="PANTHER" id="PTHR43767:SF1">
    <property type="entry name" value="NONRIBOSOMAL PEPTIDE SYNTHASE PES1 (EUROFUNG)-RELATED"/>
    <property type="match status" value="1"/>
</dbReference>
<feature type="domain" description="AMP-binding enzyme C-terminal" evidence="2">
    <location>
        <begin position="481"/>
        <end position="555"/>
    </location>
</feature>
<dbReference type="PROSITE" id="PS00455">
    <property type="entry name" value="AMP_BINDING"/>
    <property type="match status" value="1"/>
</dbReference>
<reference evidence="4" key="1">
    <citation type="journal article" date="2009" name="J. Bacteriol.">
        <title>Complete genome sequence of Erythrobacter litoralis HTCC2594.</title>
        <authorList>
            <person name="Oh H.M."/>
            <person name="Giovannoni S.J."/>
            <person name="Ferriera S."/>
            <person name="Johnson J."/>
            <person name="Cho J.C."/>
        </authorList>
    </citation>
    <scope>NUCLEOTIDE SEQUENCE [LARGE SCALE GENOMIC DNA]</scope>
    <source>
        <strain evidence="4">HTCC2594</strain>
    </source>
</reference>
<dbReference type="Pfam" id="PF00501">
    <property type="entry name" value="AMP-binding"/>
    <property type="match status" value="1"/>
</dbReference>